<evidence type="ECO:0000256" key="6">
    <source>
        <dbReference type="ARBA" id="ARBA00023277"/>
    </source>
</evidence>
<dbReference type="NCBIfam" id="TIGR03356">
    <property type="entry name" value="BGL"/>
    <property type="match status" value="1"/>
</dbReference>
<evidence type="ECO:0000256" key="7">
    <source>
        <dbReference type="ARBA" id="ARBA00023295"/>
    </source>
</evidence>
<sequence>MTQSYVFPPDFHWGAATSAYQIEGSPLADGAGPSIWERFAHTPGMMANDDNGDIACDHYRRYKGDVQLMRALGLQGYRFSIAWARVLPEGTGRINQKGLDFYSRLVDELLENGIEPNATLFHWDLPAALDDRGGWLNRDSAHWFAEYAGVMFKALDDRVKRWSTLNEPWVVTDGGYLHGKLAPGHRSKYEAPIATHNLMRASGAGIQAYRALGRHEIGVVFNIEPKYPASHSPEDIAATRRAHAYMNEQFADPALLGSYPPELKEIFGPAWPDFPQDDFKLTKQPVDFVGLNYYTRAVVKNDPQAYPLKASPVRQPNVTHTETGWEVYEQGFTDTLTWFRDRYGDIPLYVTENGSAFYDAPVADGDVVEDPLRTSYLRKHLKAMHHAIQQGVNLRGYYAWSLLDNLEWSLGFAKRFGLYHVDFATQKRTPKATAKFYAEVIKSNGAVLDG</sequence>
<comment type="catalytic activity">
    <reaction evidence="1 11">
        <text>Hydrolysis of terminal, non-reducing beta-D-glucosyl residues with release of beta-D-glucose.</text>
        <dbReference type="EC" id="3.2.1.21"/>
    </reaction>
</comment>
<evidence type="ECO:0000256" key="3">
    <source>
        <dbReference type="ARBA" id="ARBA00012744"/>
    </source>
</evidence>
<dbReference type="STRING" id="1217721.HY57_02495"/>
<dbReference type="InterPro" id="IPR017853">
    <property type="entry name" value="GH"/>
</dbReference>
<evidence type="ECO:0000256" key="1">
    <source>
        <dbReference type="ARBA" id="ARBA00000448"/>
    </source>
</evidence>
<feature type="binding site" evidence="10">
    <location>
        <position position="21"/>
    </location>
    <ligand>
        <name>substrate</name>
    </ligand>
</feature>
<dbReference type="InterPro" id="IPR017736">
    <property type="entry name" value="Glyco_hydro_1_beta-glucosidase"/>
</dbReference>
<keyword evidence="8" id="KW-0624">Polysaccharide degradation</keyword>
<evidence type="ECO:0000313" key="13">
    <source>
        <dbReference type="Proteomes" id="UP000027987"/>
    </source>
</evidence>
<evidence type="ECO:0000256" key="11">
    <source>
        <dbReference type="RuleBase" id="RU361175"/>
    </source>
</evidence>
<dbReference type="GO" id="GO:0005829">
    <property type="term" value="C:cytosol"/>
    <property type="evidence" value="ECO:0007669"/>
    <property type="project" value="TreeGrafter"/>
</dbReference>
<keyword evidence="13" id="KW-1185">Reference proteome</keyword>
<feature type="binding site" evidence="10">
    <location>
        <begin position="407"/>
        <end position="408"/>
    </location>
    <ligand>
        <name>substrate</name>
    </ligand>
</feature>
<dbReference type="RefSeq" id="WP_019465710.1">
    <property type="nucleotide sequence ID" value="NZ_ALOY01000162.1"/>
</dbReference>
<keyword evidence="4 11" id="KW-0378">Hydrolase</keyword>
<feature type="active site" description="Nucleophile" evidence="9">
    <location>
        <position position="352"/>
    </location>
</feature>
<dbReference type="FunFam" id="3.20.20.80:FF:000004">
    <property type="entry name" value="Beta-glucosidase 6-phospho-beta-glucosidase"/>
    <property type="match status" value="1"/>
</dbReference>
<dbReference type="HOGENOM" id="CLU_001859_1_3_6"/>
<protein>
    <recommendedName>
        <fullName evidence="3 11">Beta-glucosidase</fullName>
        <ecNumber evidence="3 11">3.2.1.21</ecNumber>
    </recommendedName>
</protein>
<organism evidence="12 13">
    <name type="scientific">Dyella japonica A8</name>
    <dbReference type="NCBI Taxonomy" id="1217721"/>
    <lineage>
        <taxon>Bacteria</taxon>
        <taxon>Pseudomonadati</taxon>
        <taxon>Pseudomonadota</taxon>
        <taxon>Gammaproteobacteria</taxon>
        <taxon>Lysobacterales</taxon>
        <taxon>Rhodanobacteraceae</taxon>
        <taxon>Dyella</taxon>
    </lineage>
</organism>
<evidence type="ECO:0000256" key="2">
    <source>
        <dbReference type="ARBA" id="ARBA00010838"/>
    </source>
</evidence>
<dbReference type="OrthoDB" id="9765195at2"/>
<dbReference type="Pfam" id="PF00232">
    <property type="entry name" value="Glyco_hydro_1"/>
    <property type="match status" value="1"/>
</dbReference>
<dbReference type="Proteomes" id="UP000027987">
    <property type="component" value="Chromosome"/>
</dbReference>
<dbReference type="GO" id="GO:0030245">
    <property type="term" value="P:cellulose catabolic process"/>
    <property type="evidence" value="ECO:0007669"/>
    <property type="project" value="UniProtKB-KW"/>
</dbReference>
<evidence type="ECO:0000256" key="8">
    <source>
        <dbReference type="ARBA" id="ARBA00023326"/>
    </source>
</evidence>
<proteinExistence type="inferred from homology"/>
<gene>
    <name evidence="12" type="ORF">HY57_02495</name>
</gene>
<feature type="binding site" evidence="10">
    <location>
        <position position="400"/>
    </location>
    <ligand>
        <name>substrate</name>
    </ligand>
</feature>
<dbReference type="InterPro" id="IPR001360">
    <property type="entry name" value="Glyco_hydro_1"/>
</dbReference>
<dbReference type="InterPro" id="IPR033132">
    <property type="entry name" value="GH_1_N_CS"/>
</dbReference>
<dbReference type="EC" id="3.2.1.21" evidence="3 11"/>
<dbReference type="PANTHER" id="PTHR10353:SF36">
    <property type="entry name" value="LP05116P"/>
    <property type="match status" value="1"/>
</dbReference>
<dbReference type="Gene3D" id="3.20.20.80">
    <property type="entry name" value="Glycosidases"/>
    <property type="match status" value="1"/>
</dbReference>
<feature type="active site" description="Proton donor" evidence="9">
    <location>
        <position position="167"/>
    </location>
</feature>
<dbReference type="AlphaFoldDB" id="A0A075JVS6"/>
<name>A0A075JVS6_9GAMM</name>
<evidence type="ECO:0000256" key="9">
    <source>
        <dbReference type="PIRSR" id="PIRSR617736-1"/>
    </source>
</evidence>
<dbReference type="PROSITE" id="PS00653">
    <property type="entry name" value="GLYCOSYL_HYDROL_F1_2"/>
    <property type="match status" value="1"/>
</dbReference>
<feature type="binding site" evidence="10">
    <location>
        <position position="294"/>
    </location>
    <ligand>
        <name>substrate</name>
    </ligand>
</feature>
<evidence type="ECO:0000256" key="4">
    <source>
        <dbReference type="ARBA" id="ARBA00022801"/>
    </source>
</evidence>
<dbReference type="PANTHER" id="PTHR10353">
    <property type="entry name" value="GLYCOSYL HYDROLASE"/>
    <property type="match status" value="1"/>
</dbReference>
<evidence type="ECO:0000313" key="12">
    <source>
        <dbReference type="EMBL" id="AIF46201.1"/>
    </source>
</evidence>
<keyword evidence="7 11" id="KW-0326">Glycosidase</keyword>
<evidence type="ECO:0000256" key="10">
    <source>
        <dbReference type="PIRSR" id="PIRSR617736-2"/>
    </source>
</evidence>
<feature type="binding site" evidence="10">
    <location>
        <position position="122"/>
    </location>
    <ligand>
        <name>substrate</name>
    </ligand>
</feature>
<keyword evidence="5" id="KW-0136">Cellulose degradation</keyword>
<dbReference type="PATRIC" id="fig|1217721.7.peg.532"/>
<dbReference type="SUPFAM" id="SSF51445">
    <property type="entry name" value="(Trans)glycosidases"/>
    <property type="match status" value="1"/>
</dbReference>
<dbReference type="EMBL" id="CP008884">
    <property type="protein sequence ID" value="AIF46201.1"/>
    <property type="molecule type" value="Genomic_DNA"/>
</dbReference>
<dbReference type="KEGG" id="dja:HY57_02495"/>
<dbReference type="GO" id="GO:0008422">
    <property type="term" value="F:beta-glucosidase activity"/>
    <property type="evidence" value="ECO:0007669"/>
    <property type="project" value="UniProtKB-EC"/>
</dbReference>
<feature type="binding site" evidence="10">
    <location>
        <position position="166"/>
    </location>
    <ligand>
        <name>substrate</name>
    </ligand>
</feature>
<dbReference type="PRINTS" id="PR00131">
    <property type="entry name" value="GLHYDRLASE1"/>
</dbReference>
<keyword evidence="6" id="KW-0119">Carbohydrate metabolism</keyword>
<accession>A0A075JVS6</accession>
<evidence type="ECO:0000256" key="5">
    <source>
        <dbReference type="ARBA" id="ARBA00023001"/>
    </source>
</evidence>
<reference evidence="12 13" key="1">
    <citation type="submission" date="2014-07" db="EMBL/GenBank/DDBJ databases">
        <title>Complete Genome Sequence of Dyella japonica Strain A8 Isolated from Malaysian Tropical Soil.</title>
        <authorList>
            <person name="Hui R.K.H."/>
            <person name="Chen J.-W."/>
            <person name="Chan K.-G."/>
            <person name="Leung F.C.C."/>
        </authorList>
    </citation>
    <scope>NUCLEOTIDE SEQUENCE [LARGE SCALE GENOMIC DNA]</scope>
    <source>
        <strain evidence="12 13">A8</strain>
    </source>
</reference>
<comment type="similarity">
    <text evidence="2 11">Belongs to the glycosyl hydrolase 1 family.</text>
</comment>